<comment type="similarity">
    <text evidence="1">Belongs to the UPF0166 family.</text>
</comment>
<dbReference type="RefSeq" id="WP_206656351.1">
    <property type="nucleotide sequence ID" value="NZ_CP071182.1"/>
</dbReference>
<dbReference type="Pfam" id="PF02641">
    <property type="entry name" value="DUF190"/>
    <property type="match status" value="2"/>
</dbReference>
<gene>
    <name evidence="2" type="ORF">JZ786_21665</name>
</gene>
<organism evidence="2 3">
    <name type="scientific">Alicyclobacillus mengziensis</name>
    <dbReference type="NCBI Taxonomy" id="2931921"/>
    <lineage>
        <taxon>Bacteria</taxon>
        <taxon>Bacillati</taxon>
        <taxon>Bacillota</taxon>
        <taxon>Bacilli</taxon>
        <taxon>Bacillales</taxon>
        <taxon>Alicyclobacillaceae</taxon>
        <taxon>Alicyclobacillus</taxon>
    </lineage>
</organism>
<dbReference type="EMBL" id="CP071182">
    <property type="protein sequence ID" value="QSO46990.1"/>
    <property type="molecule type" value="Genomic_DNA"/>
</dbReference>
<accession>A0A9X7VYC1</accession>
<sequence>MVHQLRYLEIRMFEGERKGWFGAPWYQQFVKDLWEAGIPGVTVTRAESGLDRRGNVQNIHSEYVSDNLPILIECVAAHDEVVVITHRIQALVPKRLEAWTTTAYDAKLLERTVDIMSDYAILKVYMKESDQVKGEPLALLLMNRLSEMGINWVNVTTALEGYGKDQVLRRNHNFSLTNQAPIVLEAVLSKELQHQGVLTAIKPFLEKASGPAILIEGQSL</sequence>
<dbReference type="InterPro" id="IPR011322">
    <property type="entry name" value="N-reg_PII-like_a/b"/>
</dbReference>
<evidence type="ECO:0000313" key="3">
    <source>
        <dbReference type="Proteomes" id="UP000663505"/>
    </source>
</evidence>
<dbReference type="KEGG" id="afx:JZ786_21665"/>
<evidence type="ECO:0000313" key="2">
    <source>
        <dbReference type="EMBL" id="QSO46990.1"/>
    </source>
</evidence>
<evidence type="ECO:0000256" key="1">
    <source>
        <dbReference type="ARBA" id="ARBA00010554"/>
    </source>
</evidence>
<proteinExistence type="inferred from homology"/>
<reference evidence="2 3" key="1">
    <citation type="submission" date="2021-02" db="EMBL/GenBank/DDBJ databases">
        <title>Alicyclobacillus curvatus sp. nov. and Alicyclobacillus mengziensis sp. nov., two acidophilic bacteria isolated from acid mine drainage.</title>
        <authorList>
            <person name="Huang Y."/>
        </authorList>
    </citation>
    <scope>NUCLEOTIDE SEQUENCE [LARGE SCALE GENOMIC DNA]</scope>
    <source>
        <strain evidence="2 3">S30H14</strain>
    </source>
</reference>
<dbReference type="InterPro" id="IPR003793">
    <property type="entry name" value="UPF0166"/>
</dbReference>
<dbReference type="PANTHER" id="PTHR35983:SF1">
    <property type="entry name" value="UPF0166 PROTEIN TM_0021"/>
    <property type="match status" value="1"/>
</dbReference>
<dbReference type="PANTHER" id="PTHR35983">
    <property type="entry name" value="UPF0166 PROTEIN TM_0021"/>
    <property type="match status" value="1"/>
</dbReference>
<dbReference type="Proteomes" id="UP000663505">
    <property type="component" value="Chromosome"/>
</dbReference>
<protein>
    <submittedName>
        <fullName evidence="2">DUF190 domain-containing protein</fullName>
    </submittedName>
</protein>
<dbReference type="InterPro" id="IPR015867">
    <property type="entry name" value="N-reg_PII/ATP_PRibTrfase_C"/>
</dbReference>
<name>A0A9X7VYC1_9BACL</name>
<dbReference type="AlphaFoldDB" id="A0A9X7VYC1"/>
<dbReference type="Gene3D" id="3.30.70.120">
    <property type="match status" value="2"/>
</dbReference>
<dbReference type="SUPFAM" id="SSF54913">
    <property type="entry name" value="GlnB-like"/>
    <property type="match status" value="2"/>
</dbReference>
<keyword evidence="3" id="KW-1185">Reference proteome</keyword>